<evidence type="ECO:0000256" key="1">
    <source>
        <dbReference type="SAM" id="SignalP"/>
    </source>
</evidence>
<sequence>MRFTAVAVLAASAAGAAASADEPMPYRLAVRSVPGQGLFRRNVDGYKPETLKCNLGDTCGVACGQEFSLCPASEGGVSHCFNPSAGESCCTDGSGNSCEKGYYCTHDRNKNSWCCPETMDIATCAAKYHIADGLEQATAKPPAPSTTAAPSFSSNATTTQVTTICSTTSTPASNATTFAHNTTAVYPSSAWPSASAPSGNPVPQGLLNVSGAAASGVSGLLLAAAAAVALL</sequence>
<gene>
    <name evidence="2" type="ORF">DCS_00479</name>
</gene>
<evidence type="ECO:0000313" key="2">
    <source>
        <dbReference type="EMBL" id="KYK59349.1"/>
    </source>
</evidence>
<comment type="caution">
    <text evidence="2">The sequence shown here is derived from an EMBL/GenBank/DDBJ whole genome shotgun (WGS) entry which is preliminary data.</text>
</comment>
<dbReference type="AlphaFoldDB" id="A0A151GQG9"/>
<dbReference type="InParanoid" id="A0A151GQG9"/>
<organism evidence="2 3">
    <name type="scientific">Drechmeria coniospora</name>
    <name type="common">Nematophagous fungus</name>
    <name type="synonym">Meria coniospora</name>
    <dbReference type="NCBI Taxonomy" id="98403"/>
    <lineage>
        <taxon>Eukaryota</taxon>
        <taxon>Fungi</taxon>
        <taxon>Dikarya</taxon>
        <taxon>Ascomycota</taxon>
        <taxon>Pezizomycotina</taxon>
        <taxon>Sordariomycetes</taxon>
        <taxon>Hypocreomycetidae</taxon>
        <taxon>Hypocreales</taxon>
        <taxon>Ophiocordycipitaceae</taxon>
        <taxon>Drechmeria</taxon>
    </lineage>
</organism>
<feature type="signal peptide" evidence="1">
    <location>
        <begin position="1"/>
        <end position="19"/>
    </location>
</feature>
<evidence type="ECO:0008006" key="4">
    <source>
        <dbReference type="Google" id="ProtNLM"/>
    </source>
</evidence>
<dbReference type="RefSeq" id="XP_040658701.1">
    <property type="nucleotide sequence ID" value="XM_040797818.1"/>
</dbReference>
<keyword evidence="3" id="KW-1185">Reference proteome</keyword>
<evidence type="ECO:0000313" key="3">
    <source>
        <dbReference type="Proteomes" id="UP000076580"/>
    </source>
</evidence>
<keyword evidence="1" id="KW-0732">Signal</keyword>
<dbReference type="STRING" id="98403.A0A151GQG9"/>
<protein>
    <recommendedName>
        <fullName evidence="4">Prp 4 CRoW domain-containing protein</fullName>
    </recommendedName>
</protein>
<accession>A0A151GQG9</accession>
<dbReference type="OrthoDB" id="5409186at2759"/>
<dbReference type="EMBL" id="LAYC01000001">
    <property type="protein sequence ID" value="KYK59349.1"/>
    <property type="molecule type" value="Genomic_DNA"/>
</dbReference>
<name>A0A151GQG9_DRECN</name>
<feature type="chain" id="PRO_5007580831" description="Prp 4 CRoW domain-containing protein" evidence="1">
    <location>
        <begin position="20"/>
        <end position="231"/>
    </location>
</feature>
<dbReference type="Proteomes" id="UP000076580">
    <property type="component" value="Chromosome 01"/>
</dbReference>
<proteinExistence type="predicted"/>
<reference evidence="2 3" key="1">
    <citation type="journal article" date="2016" name="Sci. Rep.">
        <title>Insights into Adaptations to a Near-Obligate Nematode Endoparasitic Lifestyle from the Finished Genome of Drechmeria coniospora.</title>
        <authorList>
            <person name="Zhang L."/>
            <person name="Zhou Z."/>
            <person name="Guo Q."/>
            <person name="Fokkens L."/>
            <person name="Miskei M."/>
            <person name="Pocsi I."/>
            <person name="Zhang W."/>
            <person name="Chen M."/>
            <person name="Wang L."/>
            <person name="Sun Y."/>
            <person name="Donzelli B.G."/>
            <person name="Gibson D.M."/>
            <person name="Nelson D.R."/>
            <person name="Luo J.G."/>
            <person name="Rep M."/>
            <person name="Liu H."/>
            <person name="Yang S."/>
            <person name="Wang J."/>
            <person name="Krasnoff S.B."/>
            <person name="Xu Y."/>
            <person name="Molnar I."/>
            <person name="Lin M."/>
        </authorList>
    </citation>
    <scope>NUCLEOTIDE SEQUENCE [LARGE SCALE GENOMIC DNA]</scope>
    <source>
        <strain evidence="2 3">ARSEF 6962</strain>
    </source>
</reference>
<dbReference type="GeneID" id="63713122"/>